<name>A0A7J4XN77_9BACE</name>
<dbReference type="EMBL" id="VWMK01000002">
    <property type="protein sequence ID" value="KAA3769471.1"/>
    <property type="molecule type" value="Genomic_DNA"/>
</dbReference>
<comment type="caution">
    <text evidence="1">The sequence shown here is derived from an EMBL/GenBank/DDBJ whole genome shotgun (WGS) entry which is preliminary data.</text>
</comment>
<dbReference type="Proteomes" id="UP000422221">
    <property type="component" value="Unassembled WGS sequence"/>
</dbReference>
<sequence>MKDIMLADTPVEQRAEILKNSCDQILEKSYLAKFDQEETNDLRAELATVHIQMGELEEELAGIKSDFKGKIKPLQERIGKILSDLKVGGEYVKGECYKFIDPDEGMVGFYTPDGYLLEERPMKAEERQRTIQMAVRLTGTDN</sequence>
<evidence type="ECO:0000313" key="2">
    <source>
        <dbReference type="Proteomes" id="UP000422221"/>
    </source>
</evidence>
<protein>
    <submittedName>
        <fullName evidence="1">Uncharacterized protein</fullName>
    </submittedName>
</protein>
<reference evidence="1 2" key="1">
    <citation type="journal article" date="2019" name="Nat. Med.">
        <title>A library of human gut bacterial isolates paired with longitudinal multiomics data enables mechanistic microbiome research.</title>
        <authorList>
            <person name="Poyet M."/>
            <person name="Groussin M."/>
            <person name="Gibbons S.M."/>
            <person name="Avila-Pacheco J."/>
            <person name="Jiang X."/>
            <person name="Kearney S.M."/>
            <person name="Perrotta A.R."/>
            <person name="Berdy B."/>
            <person name="Zhao S."/>
            <person name="Lieberman T.D."/>
            <person name="Swanson P.K."/>
            <person name="Smith M."/>
            <person name="Roesemann S."/>
            <person name="Alexander J.E."/>
            <person name="Rich S.A."/>
            <person name="Livny J."/>
            <person name="Vlamakis H."/>
            <person name="Clish C."/>
            <person name="Bullock K."/>
            <person name="Deik A."/>
            <person name="Scott J."/>
            <person name="Pierce K.A."/>
            <person name="Xavier R.J."/>
            <person name="Alm E.J."/>
        </authorList>
    </citation>
    <scope>NUCLEOTIDE SEQUENCE [LARGE SCALE GENOMIC DNA]</scope>
    <source>
        <strain evidence="1 2">BIOML-A10</strain>
    </source>
</reference>
<evidence type="ECO:0000313" key="1">
    <source>
        <dbReference type="EMBL" id="KAA3769471.1"/>
    </source>
</evidence>
<organism evidence="1 2">
    <name type="scientific">Bacteroides salyersiae</name>
    <dbReference type="NCBI Taxonomy" id="291644"/>
    <lineage>
        <taxon>Bacteria</taxon>
        <taxon>Pseudomonadati</taxon>
        <taxon>Bacteroidota</taxon>
        <taxon>Bacteroidia</taxon>
        <taxon>Bacteroidales</taxon>
        <taxon>Bacteroidaceae</taxon>
        <taxon>Bacteroides</taxon>
    </lineage>
</organism>
<proteinExistence type="predicted"/>
<dbReference type="RefSeq" id="WP_130058657.1">
    <property type="nucleotide sequence ID" value="NZ_JADNPJ010000002.1"/>
</dbReference>
<accession>A0A7J4XN77</accession>
<gene>
    <name evidence="1" type="ORF">F3F73_03370</name>
</gene>
<dbReference type="AlphaFoldDB" id="A0A7J4XN77"/>